<dbReference type="HOGENOM" id="CLU_2011471_0_0_3"/>
<dbReference type="STRING" id="56107.Cylst_5418"/>
<reference evidence="1 2" key="1">
    <citation type="submission" date="2012-06" db="EMBL/GenBank/DDBJ databases">
        <title>Finished chromosome of genome of Cylindrospermum stagnale PCC 7417.</title>
        <authorList>
            <consortium name="US DOE Joint Genome Institute"/>
            <person name="Gugger M."/>
            <person name="Coursin T."/>
            <person name="Rippka R."/>
            <person name="Tandeau De Marsac N."/>
            <person name="Huntemann M."/>
            <person name="Wei C.-L."/>
            <person name="Han J."/>
            <person name="Detter J.C."/>
            <person name="Han C."/>
            <person name="Tapia R."/>
            <person name="Chen A."/>
            <person name="Kyrpides N."/>
            <person name="Mavromatis K."/>
            <person name="Markowitz V."/>
            <person name="Szeto E."/>
            <person name="Ivanova N."/>
            <person name="Pagani I."/>
            <person name="Pati A."/>
            <person name="Goodwin L."/>
            <person name="Nordberg H.P."/>
            <person name="Cantor M.N."/>
            <person name="Hua S.X."/>
            <person name="Woyke T."/>
            <person name="Kerfeld C.A."/>
        </authorList>
    </citation>
    <scope>NUCLEOTIDE SEQUENCE [LARGE SCALE GENOMIC DNA]</scope>
    <source>
        <strain evidence="1 2">PCC 7417</strain>
    </source>
</reference>
<keyword evidence="2" id="KW-1185">Reference proteome</keyword>
<evidence type="ECO:0000313" key="1">
    <source>
        <dbReference type="EMBL" id="AFZ27438.1"/>
    </source>
</evidence>
<sequence>MFQNSFDWILIFSNTLSGTFNNPIPEIEPLHIFTSSIIGIQVISASAGDTWIKGGYLSQVLDAPLGIAGMAEGERLFIPLYTPKIIKFLLFSPPYKVSFQTPKYFRDCTVSIWEFTGNDNNPS</sequence>
<dbReference type="AlphaFoldDB" id="K9X4N2"/>
<name>K9X4N2_9NOST</name>
<dbReference type="KEGG" id="csg:Cylst_5418"/>
<dbReference type="OrthoDB" id="583031at2"/>
<accession>K9X4N2</accession>
<organism evidence="1 2">
    <name type="scientific">Cylindrospermum stagnale PCC 7417</name>
    <dbReference type="NCBI Taxonomy" id="56107"/>
    <lineage>
        <taxon>Bacteria</taxon>
        <taxon>Bacillati</taxon>
        <taxon>Cyanobacteriota</taxon>
        <taxon>Cyanophyceae</taxon>
        <taxon>Nostocales</taxon>
        <taxon>Nostocaceae</taxon>
        <taxon>Cylindrospermum</taxon>
    </lineage>
</organism>
<dbReference type="RefSeq" id="WP_015210673.1">
    <property type="nucleotide sequence ID" value="NC_019757.1"/>
</dbReference>
<evidence type="ECO:0000313" key="2">
    <source>
        <dbReference type="Proteomes" id="UP000010475"/>
    </source>
</evidence>
<dbReference type="Proteomes" id="UP000010475">
    <property type="component" value="Chromosome"/>
</dbReference>
<protein>
    <submittedName>
        <fullName evidence="1">Uncharacterized protein</fullName>
    </submittedName>
</protein>
<proteinExistence type="predicted"/>
<gene>
    <name evidence="1" type="ORF">Cylst_5418</name>
</gene>
<dbReference type="EMBL" id="CP003642">
    <property type="protein sequence ID" value="AFZ27438.1"/>
    <property type="molecule type" value="Genomic_DNA"/>
</dbReference>